<protein>
    <submittedName>
        <fullName evidence="1">Uncharacterized protein</fullName>
    </submittedName>
</protein>
<dbReference type="EMBL" id="FNSV01000005">
    <property type="protein sequence ID" value="SEC28914.1"/>
    <property type="molecule type" value="Genomic_DNA"/>
</dbReference>
<keyword evidence="2" id="KW-1185">Reference proteome</keyword>
<sequence>MTSASADVPSWVSCELHWLCTVIGTRGESAGERG</sequence>
<accession>A0A1H4RAY9</accession>
<name>A0A1H4RAY9_9NOCA</name>
<evidence type="ECO:0000313" key="1">
    <source>
        <dbReference type="EMBL" id="SEC28914.1"/>
    </source>
</evidence>
<dbReference type="Proteomes" id="UP000183561">
    <property type="component" value="Unassembled WGS sequence"/>
</dbReference>
<organism evidence="1 2">
    <name type="scientific">Rhodococcus koreensis</name>
    <dbReference type="NCBI Taxonomy" id="99653"/>
    <lineage>
        <taxon>Bacteria</taxon>
        <taxon>Bacillati</taxon>
        <taxon>Actinomycetota</taxon>
        <taxon>Actinomycetes</taxon>
        <taxon>Mycobacteriales</taxon>
        <taxon>Nocardiaceae</taxon>
        <taxon>Rhodococcus</taxon>
    </lineage>
</organism>
<proteinExistence type="predicted"/>
<reference evidence="2" key="1">
    <citation type="submission" date="2016-10" db="EMBL/GenBank/DDBJ databases">
        <authorList>
            <person name="Varghese N."/>
            <person name="Submissions S."/>
        </authorList>
    </citation>
    <scope>NUCLEOTIDE SEQUENCE [LARGE SCALE GENOMIC DNA]</scope>
    <source>
        <strain evidence="2">DSM 44498</strain>
    </source>
</reference>
<dbReference type="AlphaFoldDB" id="A0A1H4RAY9"/>
<evidence type="ECO:0000313" key="2">
    <source>
        <dbReference type="Proteomes" id="UP000183561"/>
    </source>
</evidence>
<gene>
    <name evidence="1" type="ORF">SAMN04490239_3551</name>
</gene>